<evidence type="ECO:0000313" key="2">
    <source>
        <dbReference type="EMBL" id="GAW65627.1"/>
    </source>
</evidence>
<keyword evidence="3" id="KW-1185">Reference proteome</keyword>
<keyword evidence="1" id="KW-0732">Signal</keyword>
<dbReference type="PROSITE" id="PS51257">
    <property type="entry name" value="PROKAR_LIPOPROTEIN"/>
    <property type="match status" value="1"/>
</dbReference>
<reference evidence="3" key="2">
    <citation type="submission" date="2017-05" db="EMBL/GenBank/DDBJ databases">
        <title>Draft genome sequence of Geobacter pelophilus, a iron(III)-reducing bacteria.</title>
        <authorList>
            <person name="Aoyagi T."/>
            <person name="Koike H."/>
            <person name="Morita T."/>
            <person name="Sato Y."/>
            <person name="Habe H."/>
            <person name="Hori T."/>
        </authorList>
    </citation>
    <scope>NUCLEOTIDE SEQUENCE [LARGE SCALE GENOMIC DNA]</scope>
    <source>
        <strain evidence="3">Drf2</strain>
    </source>
</reference>
<evidence type="ECO:0000313" key="3">
    <source>
        <dbReference type="Proteomes" id="UP000194153"/>
    </source>
</evidence>
<evidence type="ECO:0000256" key="1">
    <source>
        <dbReference type="SAM" id="SignalP"/>
    </source>
</evidence>
<name>A0ABQ0MEX1_9BACT</name>
<feature type="chain" id="PRO_5047085055" evidence="1">
    <location>
        <begin position="23"/>
        <end position="169"/>
    </location>
</feature>
<dbReference type="EMBL" id="BDQG01000001">
    <property type="protein sequence ID" value="GAW65627.1"/>
    <property type="molecule type" value="Genomic_DNA"/>
</dbReference>
<comment type="caution">
    <text evidence="2">The sequence shown here is derived from an EMBL/GenBank/DDBJ whole genome shotgun (WGS) entry which is preliminary data.</text>
</comment>
<keyword evidence="2" id="KW-0449">Lipoprotein</keyword>
<dbReference type="RefSeq" id="WP_235840179.1">
    <property type="nucleotide sequence ID" value="NZ_BDQG01000001.1"/>
</dbReference>
<sequence>MMRVLVLLLLCALIAGCGSSGSTGGNGTEGNVLVPQPTPAPVQVVISTSGPAPDTVLYAAQFTLALPRVLTVPGTAGELLSPGVLQPAPGGSFAGAGLVDAGAQPGQVLLIDISRPSGFTVGPLATLNCTLATGAGVASSEIVLSGFSARNSNGAPIAGIVPHLALKTQ</sequence>
<dbReference type="Proteomes" id="UP000194153">
    <property type="component" value="Unassembled WGS sequence"/>
</dbReference>
<proteinExistence type="predicted"/>
<feature type="signal peptide" evidence="1">
    <location>
        <begin position="1"/>
        <end position="22"/>
    </location>
</feature>
<protein>
    <submittedName>
        <fullName evidence="2">Lipoprotein</fullName>
    </submittedName>
</protein>
<gene>
    <name evidence="2" type="ORF">GPEL0_01r0617</name>
</gene>
<organism evidence="2 3">
    <name type="scientific">Geoanaerobacter pelophilus</name>
    <dbReference type="NCBI Taxonomy" id="60036"/>
    <lineage>
        <taxon>Bacteria</taxon>
        <taxon>Pseudomonadati</taxon>
        <taxon>Thermodesulfobacteriota</taxon>
        <taxon>Desulfuromonadia</taxon>
        <taxon>Geobacterales</taxon>
        <taxon>Geobacteraceae</taxon>
        <taxon>Geoanaerobacter</taxon>
    </lineage>
</organism>
<accession>A0ABQ0MEX1</accession>
<reference evidence="2 3" key="1">
    <citation type="submission" date="2017-04" db="EMBL/GenBank/DDBJ databases">
        <authorList>
            <consortium name="Geobacter pelophilus Genome Sequencing"/>
            <person name="Aoyagi T."/>
            <person name="Koike H."/>
            <person name="Hori T."/>
        </authorList>
    </citation>
    <scope>NUCLEOTIDE SEQUENCE [LARGE SCALE GENOMIC DNA]</scope>
    <source>
        <strain evidence="2 3">Drf2</strain>
    </source>
</reference>